<dbReference type="GO" id="GO:0046872">
    <property type="term" value="F:metal ion binding"/>
    <property type="evidence" value="ECO:0007669"/>
    <property type="project" value="UniProtKB-KW"/>
</dbReference>
<reference evidence="11" key="1">
    <citation type="submission" date="2019-05" db="EMBL/GenBank/DDBJ databases">
        <title>Metatranscriptomic reconstruction reveals RNA viruses with the potential to shape carbon cycling in soil.</title>
        <authorList>
            <person name="Starr E.P."/>
            <person name="Nuccio E."/>
            <person name="Pett-Ridge J."/>
            <person name="Banfield J.F."/>
            <person name="Firestone M.K."/>
        </authorList>
    </citation>
    <scope>NUCLEOTIDE SEQUENCE</scope>
    <source>
        <strain evidence="11">H2_Bulk_Litter_11_229</strain>
    </source>
</reference>
<feature type="binding site" evidence="9">
    <location>
        <position position="351"/>
    </location>
    <ligand>
        <name>Mg(2+)</name>
        <dbReference type="ChEBI" id="CHEBI:18420"/>
        <label>2</label>
    </ligand>
</feature>
<dbReference type="GO" id="GO:0003968">
    <property type="term" value="F:RNA-directed RNA polymerase activity"/>
    <property type="evidence" value="ECO:0007669"/>
    <property type="project" value="UniProtKB-KW"/>
</dbReference>
<dbReference type="InterPro" id="IPR007096">
    <property type="entry name" value="RNA-dir_Rpol_cat_phage"/>
</dbReference>
<keyword evidence="2 11" id="KW-0696">RNA-directed RNA polymerase</keyword>
<keyword evidence="9" id="KW-0479">Metal-binding</keyword>
<evidence type="ECO:0000256" key="3">
    <source>
        <dbReference type="ARBA" id="ARBA00022679"/>
    </source>
</evidence>
<dbReference type="EC" id="2.7.7.48" evidence="1"/>
<dbReference type="Pfam" id="PF03431">
    <property type="entry name" value="RNA_replicase_B"/>
    <property type="match status" value="1"/>
</dbReference>
<dbReference type="InterPro" id="IPR005093">
    <property type="entry name" value="RNArep_beta"/>
</dbReference>
<keyword evidence="6" id="KW-0693">Viral RNA replication</keyword>
<evidence type="ECO:0000256" key="5">
    <source>
        <dbReference type="ARBA" id="ARBA00022741"/>
    </source>
</evidence>
<evidence type="ECO:0000256" key="8">
    <source>
        <dbReference type="ARBA" id="ARBA00048744"/>
    </source>
</evidence>
<evidence type="ECO:0000256" key="2">
    <source>
        <dbReference type="ARBA" id="ARBA00022484"/>
    </source>
</evidence>
<keyword evidence="4" id="KW-0548">Nucleotidyltransferase</keyword>
<gene>
    <name evidence="11" type="ORF">H2BulkLitter11229_000001</name>
</gene>
<evidence type="ECO:0000313" key="11">
    <source>
        <dbReference type="EMBL" id="QDH88037.1"/>
    </source>
</evidence>
<protein>
    <recommendedName>
        <fullName evidence="1">RNA-directed RNA polymerase</fullName>
        <ecNumber evidence="1">2.7.7.48</ecNumber>
    </recommendedName>
    <alternativeName>
        <fullName evidence="7">RNA replicase beta chain</fullName>
    </alternativeName>
</protein>
<comment type="catalytic activity">
    <reaction evidence="8">
        <text>RNA(n) + a ribonucleoside 5'-triphosphate = RNA(n+1) + diphosphate</text>
        <dbReference type="Rhea" id="RHEA:21248"/>
        <dbReference type="Rhea" id="RHEA-COMP:14527"/>
        <dbReference type="Rhea" id="RHEA-COMP:17342"/>
        <dbReference type="ChEBI" id="CHEBI:33019"/>
        <dbReference type="ChEBI" id="CHEBI:61557"/>
        <dbReference type="ChEBI" id="CHEBI:140395"/>
        <dbReference type="EC" id="2.7.7.48"/>
    </reaction>
</comment>
<keyword evidence="5" id="KW-0547">Nucleotide-binding</keyword>
<feature type="binding site" evidence="9">
    <location>
        <position position="449"/>
    </location>
    <ligand>
        <name>Mg(2+)</name>
        <dbReference type="ChEBI" id="CHEBI:18420"/>
        <label>2</label>
    </ligand>
</feature>
<evidence type="ECO:0000259" key="10">
    <source>
        <dbReference type="PROSITE" id="PS50522"/>
    </source>
</evidence>
<dbReference type="PROSITE" id="PS50522">
    <property type="entry name" value="RDRP_PHAGE"/>
    <property type="match status" value="1"/>
</dbReference>
<proteinExistence type="predicted"/>
<keyword evidence="3" id="KW-0808">Transferase</keyword>
<evidence type="ECO:0000256" key="7">
    <source>
        <dbReference type="ARBA" id="ARBA00030248"/>
    </source>
</evidence>
<dbReference type="EMBL" id="MN033802">
    <property type="protein sequence ID" value="QDH88037.1"/>
    <property type="molecule type" value="Genomic_RNA"/>
</dbReference>
<organism evidence="11">
    <name type="scientific">Leviviridae sp</name>
    <dbReference type="NCBI Taxonomy" id="2027243"/>
    <lineage>
        <taxon>Viruses</taxon>
        <taxon>Riboviria</taxon>
        <taxon>Orthornavirae</taxon>
        <taxon>Lenarviricota</taxon>
        <taxon>Leviviricetes</taxon>
        <taxon>Norzivirales</taxon>
        <taxon>Fiersviridae</taxon>
    </lineage>
</organism>
<keyword evidence="9" id="KW-0460">Magnesium</keyword>
<comment type="cofactor">
    <cofactor evidence="9">
        <name>Mg(2+)</name>
        <dbReference type="ChEBI" id="CHEBI:18420"/>
    </cofactor>
    <text evidence="9">Binds 2 Mg(2+) per subunit.</text>
</comment>
<evidence type="ECO:0000256" key="1">
    <source>
        <dbReference type="ARBA" id="ARBA00012494"/>
    </source>
</evidence>
<sequence length="668" mass="75316">MPRVVATQARASTPLKKEAKLKSLVTDQLDLLLCILRDAFSKCTADESFDRDWLTIQSRVKHEGLSFLTITLPNFCLDFERSLAVGHIDSTCFRAWRKLNSGQGLIPAFLSGITSHVFDVDSGRRIYDDSPNVGSSLQLGLSVGASVDAIRQICLAFKKLNVDCTPERVRAAVEEFVKIELELSQFHIDDYLRDLFGRVASHLFSSALGKINLSECWPKHGPGQTAEGASGNRKYHWTVWHERLEPYFPFLGSAAPLGAALEREFEEVTFLPVEQELPVRVVTVPKTLKAPRIIAIEPCCMQFAQQGIRTRLYQELESDRITGGHVNFTDQSVNQSLALMASRTGEFATVDLSEASDRVPLDLVQLMFDSSPILWEAISACRSTHAKLPDGRVIGPLLKFASMGSALCFPIESMYFYTCCVVGLLRIHNLPVNQQTVEKMAKLVYVYGDDIIIPREHAVAVLDYLQLYNCKVNTKKTYWNGPFRESCGTDAFDGEVVTPTYVRSLKPENRRQADRIISWVATAGLFYLKGYWVTASHMYSTCESLLGLLPYVSKESEGLGRITFQDGRSVGRWNADLQRFEVRAWTPRPVYRTDKLVGYDALGKSLLLLEGSFTRQQYGWLVQSAENWFYDFLKGKADWNDFQSRLSNHLEQTARYGAVALKRRWVAS</sequence>
<dbReference type="SUPFAM" id="SSF56672">
    <property type="entry name" value="DNA/RNA polymerases"/>
    <property type="match status" value="1"/>
</dbReference>
<dbReference type="GO" id="GO:0039694">
    <property type="term" value="P:viral RNA genome replication"/>
    <property type="evidence" value="ECO:0007669"/>
    <property type="project" value="InterPro"/>
</dbReference>
<dbReference type="InterPro" id="IPR043502">
    <property type="entry name" value="DNA/RNA_pol_sf"/>
</dbReference>
<name>A0A514D342_9VIRU</name>
<evidence type="ECO:0000256" key="9">
    <source>
        <dbReference type="PIRSR" id="PIRSR605093-1"/>
    </source>
</evidence>
<accession>A0A514D342</accession>
<evidence type="ECO:0000256" key="4">
    <source>
        <dbReference type="ARBA" id="ARBA00022695"/>
    </source>
</evidence>
<feature type="binding site" evidence="9">
    <location>
        <position position="450"/>
    </location>
    <ligand>
        <name>Mg(2+)</name>
        <dbReference type="ChEBI" id="CHEBI:18420"/>
        <label>2</label>
    </ligand>
</feature>
<feature type="domain" description="RdRp catalytic" evidence="10">
    <location>
        <begin position="336"/>
        <end position="481"/>
    </location>
</feature>
<evidence type="ECO:0000256" key="6">
    <source>
        <dbReference type="ARBA" id="ARBA00022953"/>
    </source>
</evidence>
<dbReference type="GO" id="GO:0000166">
    <property type="term" value="F:nucleotide binding"/>
    <property type="evidence" value="ECO:0007669"/>
    <property type="project" value="UniProtKB-KW"/>
</dbReference>